<proteinExistence type="predicted"/>
<gene>
    <name evidence="1" type="ORF">LX92_02976</name>
</gene>
<dbReference type="Proteomes" id="UP000245667">
    <property type="component" value="Unassembled WGS sequence"/>
</dbReference>
<dbReference type="EMBL" id="QGGQ01000007">
    <property type="protein sequence ID" value="PWK22502.1"/>
    <property type="molecule type" value="Genomic_DNA"/>
</dbReference>
<dbReference type="AlphaFoldDB" id="A0A316DYU8"/>
<comment type="caution">
    <text evidence="1">The sequence shown here is derived from an EMBL/GenBank/DDBJ whole genome shotgun (WGS) entry which is preliminary data.</text>
</comment>
<accession>A0A316DYU8</accession>
<name>A0A316DYU8_9FLAO</name>
<evidence type="ECO:0000313" key="1">
    <source>
        <dbReference type="EMBL" id="PWK22502.1"/>
    </source>
</evidence>
<protein>
    <submittedName>
        <fullName evidence="1">Uncharacterized protein</fullName>
    </submittedName>
</protein>
<evidence type="ECO:0000313" key="2">
    <source>
        <dbReference type="Proteomes" id="UP000245667"/>
    </source>
</evidence>
<reference evidence="1 2" key="1">
    <citation type="submission" date="2018-05" db="EMBL/GenBank/DDBJ databases">
        <title>Genomic Encyclopedia of Archaeal and Bacterial Type Strains, Phase II (KMG-II): from individual species to whole genera.</title>
        <authorList>
            <person name="Goeker M."/>
        </authorList>
    </citation>
    <scope>NUCLEOTIDE SEQUENCE [LARGE SCALE GENOMIC DNA]</scope>
    <source>
        <strain evidence="1 2">DSM 23514</strain>
    </source>
</reference>
<sequence length="120" mass="13496">MNLYSGSRYHSKSTKIVLVSVVLGATKSQTSQSGVFFTACIEYWYSVFVKLSCAKFATSLHNIRLRYFTLVTYSIRYEVTDSAERVYCQSFKVTDLVVLGATKSQTSQSGEYILPIFGIL</sequence>
<organism evidence="1 2">
    <name type="scientific">Maribacter polysiphoniae</name>
    <dbReference type="NCBI Taxonomy" id="429344"/>
    <lineage>
        <taxon>Bacteria</taxon>
        <taxon>Pseudomonadati</taxon>
        <taxon>Bacteroidota</taxon>
        <taxon>Flavobacteriia</taxon>
        <taxon>Flavobacteriales</taxon>
        <taxon>Flavobacteriaceae</taxon>
        <taxon>Maribacter</taxon>
    </lineage>
</organism>